<dbReference type="InterPro" id="IPR001314">
    <property type="entry name" value="Peptidase_S1A"/>
</dbReference>
<dbReference type="Gene3D" id="2.40.10.10">
    <property type="entry name" value="Trypsin-like serine proteases"/>
    <property type="match status" value="3"/>
</dbReference>
<dbReference type="InterPro" id="IPR056264">
    <property type="entry name" value="R2_ABCA1-4-like"/>
</dbReference>
<evidence type="ECO:0000259" key="11">
    <source>
        <dbReference type="PROSITE" id="PS50240"/>
    </source>
</evidence>
<dbReference type="GO" id="GO:0004252">
    <property type="term" value="F:serine-type endopeptidase activity"/>
    <property type="evidence" value="ECO:0007669"/>
    <property type="project" value="InterPro"/>
</dbReference>
<comment type="subcellular location">
    <subcellularLocation>
        <location evidence="1">Membrane</location>
        <topology evidence="1">Multi-pass membrane protein</topology>
    </subcellularLocation>
</comment>
<dbReference type="PROSITE" id="PS50240">
    <property type="entry name" value="TRYPSIN_DOM"/>
    <property type="match status" value="2"/>
</dbReference>
<feature type="compositionally biased region" description="Acidic residues" evidence="9">
    <location>
        <begin position="853"/>
        <end position="869"/>
    </location>
</feature>
<keyword evidence="3" id="KW-0547">Nucleotide-binding</keyword>
<feature type="domain" description="Peptidase S1" evidence="11">
    <location>
        <begin position="2015"/>
        <end position="2269"/>
    </location>
</feature>
<dbReference type="PROSITE" id="PS50893">
    <property type="entry name" value="ABC_TRANSPORTER_2"/>
    <property type="match status" value="2"/>
</dbReference>
<dbReference type="GO" id="GO:0016887">
    <property type="term" value="F:ATP hydrolysis activity"/>
    <property type="evidence" value="ECO:0007669"/>
    <property type="project" value="InterPro"/>
</dbReference>
<feature type="domain" description="Peptidase S1" evidence="11">
    <location>
        <begin position="2286"/>
        <end position="2545"/>
    </location>
</feature>
<feature type="transmembrane region" description="Helical" evidence="10">
    <location>
        <begin position="257"/>
        <end position="279"/>
    </location>
</feature>
<dbReference type="InterPro" id="IPR018114">
    <property type="entry name" value="TRYPSIN_HIS"/>
</dbReference>
<evidence type="ECO:0000256" key="1">
    <source>
        <dbReference type="ARBA" id="ARBA00004141"/>
    </source>
</evidence>
<dbReference type="PANTHER" id="PTHR19229">
    <property type="entry name" value="ATP-BINDING CASSETTE TRANSPORTER SUBFAMILY A ABCA"/>
    <property type="match status" value="1"/>
</dbReference>
<keyword evidence="7" id="KW-1015">Disulfide bond</keyword>
<dbReference type="GO" id="GO:0016020">
    <property type="term" value="C:membrane"/>
    <property type="evidence" value="ECO:0007669"/>
    <property type="project" value="UniProtKB-SubCell"/>
</dbReference>
<dbReference type="STRING" id="139723.A0A182MP80"/>
<dbReference type="InterPro" id="IPR003439">
    <property type="entry name" value="ABC_transporter-like_ATP-bd"/>
</dbReference>
<dbReference type="GO" id="GO:0140359">
    <property type="term" value="F:ABC-type transporter activity"/>
    <property type="evidence" value="ECO:0007669"/>
    <property type="project" value="InterPro"/>
</dbReference>
<dbReference type="InterPro" id="IPR017871">
    <property type="entry name" value="ABC_transporter-like_CS"/>
</dbReference>
<feature type="transmembrane region" description="Helical" evidence="10">
    <location>
        <begin position="1479"/>
        <end position="1500"/>
    </location>
</feature>
<dbReference type="EnsemblMetazoa" id="ACUA023011-RA">
    <property type="protein sequence ID" value="ACUA023011-PA"/>
    <property type="gene ID" value="ACUA023011"/>
</dbReference>
<evidence type="ECO:0000256" key="5">
    <source>
        <dbReference type="ARBA" id="ARBA00022989"/>
    </source>
</evidence>
<feature type="transmembrane region" description="Helical" evidence="10">
    <location>
        <begin position="1377"/>
        <end position="1402"/>
    </location>
</feature>
<dbReference type="PROSITE" id="PS00211">
    <property type="entry name" value="ABC_TRANSPORTER_1"/>
    <property type="match status" value="1"/>
</dbReference>
<feature type="compositionally biased region" description="Basic and acidic residues" evidence="9">
    <location>
        <begin position="842"/>
        <end position="851"/>
    </location>
</feature>
<keyword evidence="6 10" id="KW-0472">Membrane</keyword>
<evidence type="ECO:0000256" key="4">
    <source>
        <dbReference type="ARBA" id="ARBA00022840"/>
    </source>
</evidence>
<feature type="transmembrane region" description="Helical" evidence="10">
    <location>
        <begin position="1526"/>
        <end position="1547"/>
    </location>
</feature>
<dbReference type="VEuPathDB" id="VectorBase:ACUA023011"/>
<feature type="transmembrane region" description="Helical" evidence="10">
    <location>
        <begin position="367"/>
        <end position="386"/>
    </location>
</feature>
<name>A0A182MP80_9DIPT</name>
<evidence type="ECO:0000256" key="6">
    <source>
        <dbReference type="ARBA" id="ARBA00023136"/>
    </source>
</evidence>
<dbReference type="CDD" id="cd03263">
    <property type="entry name" value="ABC_subfamily_A"/>
    <property type="match status" value="2"/>
</dbReference>
<dbReference type="FunFam" id="3.40.50.300:FF:002097">
    <property type="entry name" value="ATP-binding cassette sub-family A member"/>
    <property type="match status" value="1"/>
</dbReference>
<feature type="transmembrane region" description="Helical" evidence="10">
    <location>
        <begin position="299"/>
        <end position="328"/>
    </location>
</feature>
<keyword evidence="5 10" id="KW-1133">Transmembrane helix</keyword>
<dbReference type="Pfam" id="PF00089">
    <property type="entry name" value="Trypsin"/>
    <property type="match status" value="2"/>
</dbReference>
<organism evidence="13 14">
    <name type="scientific">Anopheles culicifacies</name>
    <dbReference type="NCBI Taxonomy" id="139723"/>
    <lineage>
        <taxon>Eukaryota</taxon>
        <taxon>Metazoa</taxon>
        <taxon>Ecdysozoa</taxon>
        <taxon>Arthropoda</taxon>
        <taxon>Hexapoda</taxon>
        <taxon>Insecta</taxon>
        <taxon>Pterygota</taxon>
        <taxon>Neoptera</taxon>
        <taxon>Endopterygota</taxon>
        <taxon>Diptera</taxon>
        <taxon>Nematocera</taxon>
        <taxon>Culicoidea</taxon>
        <taxon>Culicidae</taxon>
        <taxon>Anophelinae</taxon>
        <taxon>Anopheles</taxon>
        <taxon>culicifacies species complex</taxon>
    </lineage>
</organism>
<feature type="transmembrane region" description="Helical" evidence="10">
    <location>
        <begin position="436"/>
        <end position="457"/>
    </location>
</feature>
<protein>
    <recommendedName>
        <fullName evidence="15">ABC transporter domain-containing protein</fullName>
    </recommendedName>
</protein>
<evidence type="ECO:0000313" key="13">
    <source>
        <dbReference type="EnsemblMetazoa" id="ACUA023011-PA"/>
    </source>
</evidence>
<feature type="transmembrane region" description="Helical" evidence="10">
    <location>
        <begin position="1445"/>
        <end position="1467"/>
    </location>
</feature>
<evidence type="ECO:0000256" key="10">
    <source>
        <dbReference type="SAM" id="Phobius"/>
    </source>
</evidence>
<dbReference type="Pfam" id="PF00005">
    <property type="entry name" value="ABC_tran"/>
    <property type="match status" value="2"/>
</dbReference>
<keyword evidence="14" id="KW-1185">Reference proteome</keyword>
<dbReference type="SUPFAM" id="SSF50494">
    <property type="entry name" value="Trypsin-like serine proteases"/>
    <property type="match status" value="2"/>
</dbReference>
<proteinExistence type="inferred from homology"/>
<reference evidence="14" key="1">
    <citation type="submission" date="2013-09" db="EMBL/GenBank/DDBJ databases">
        <title>The Genome Sequence of Anopheles culicifacies species A.</title>
        <authorList>
            <consortium name="The Broad Institute Genomics Platform"/>
            <person name="Neafsey D.E."/>
            <person name="Besansky N."/>
            <person name="Howell P."/>
            <person name="Walton C."/>
            <person name="Young S.K."/>
            <person name="Zeng Q."/>
            <person name="Gargeya S."/>
            <person name="Fitzgerald M."/>
            <person name="Haas B."/>
            <person name="Abouelleil A."/>
            <person name="Allen A.W."/>
            <person name="Alvarado L."/>
            <person name="Arachchi H.M."/>
            <person name="Berlin A.M."/>
            <person name="Chapman S.B."/>
            <person name="Gainer-Dewar J."/>
            <person name="Goldberg J."/>
            <person name="Griggs A."/>
            <person name="Gujja S."/>
            <person name="Hansen M."/>
            <person name="Howarth C."/>
            <person name="Imamovic A."/>
            <person name="Ireland A."/>
            <person name="Larimer J."/>
            <person name="McCowan C."/>
            <person name="Murphy C."/>
            <person name="Pearson M."/>
            <person name="Poon T.W."/>
            <person name="Priest M."/>
            <person name="Roberts A."/>
            <person name="Saif S."/>
            <person name="Shea T."/>
            <person name="Sisk P."/>
            <person name="Sykes S."/>
            <person name="Wortman J."/>
            <person name="Nusbaum C."/>
            <person name="Birren B."/>
        </authorList>
    </citation>
    <scope>NUCLEOTIDE SEQUENCE [LARGE SCALE GENOMIC DNA]</scope>
    <source>
        <strain evidence="14">A-37</strain>
    </source>
</reference>
<feature type="transmembrane region" description="Helical" evidence="10">
    <location>
        <begin position="334"/>
        <end position="355"/>
    </location>
</feature>
<feature type="domain" description="ABC transporter" evidence="12">
    <location>
        <begin position="1615"/>
        <end position="1863"/>
    </location>
</feature>
<feature type="compositionally biased region" description="Polar residues" evidence="9">
    <location>
        <begin position="989"/>
        <end position="1004"/>
    </location>
</feature>
<evidence type="ECO:0000256" key="8">
    <source>
        <dbReference type="ARBA" id="ARBA00024195"/>
    </source>
</evidence>
<dbReference type="InterPro" id="IPR027417">
    <property type="entry name" value="P-loop_NTPase"/>
</dbReference>
<comment type="similarity">
    <text evidence="8">Belongs to the peptidase S1 family. CLIP subfamily.</text>
</comment>
<dbReference type="InterPro" id="IPR001254">
    <property type="entry name" value="Trypsin_dom"/>
</dbReference>
<dbReference type="PANTHER" id="PTHR19229:SF209">
    <property type="entry name" value="ATP-BINDING CASSETTE SUB-FAMILY A MEMBER 5 ISOFORM X1"/>
    <property type="match status" value="1"/>
</dbReference>
<dbReference type="InterPro" id="IPR003593">
    <property type="entry name" value="AAA+_ATPase"/>
</dbReference>
<dbReference type="GO" id="GO:0005524">
    <property type="term" value="F:ATP binding"/>
    <property type="evidence" value="ECO:0007669"/>
    <property type="project" value="UniProtKB-KW"/>
</dbReference>
<dbReference type="PROSITE" id="PS00134">
    <property type="entry name" value="TRYPSIN_HIS"/>
    <property type="match status" value="1"/>
</dbReference>
<dbReference type="GO" id="GO:0006508">
    <property type="term" value="P:proteolysis"/>
    <property type="evidence" value="ECO:0007669"/>
    <property type="project" value="InterPro"/>
</dbReference>
<dbReference type="InterPro" id="IPR013525">
    <property type="entry name" value="ABC2_TM"/>
</dbReference>
<keyword evidence="4" id="KW-0067">ATP-binding</keyword>
<dbReference type="SMART" id="SM00020">
    <property type="entry name" value="Tryp_SPc"/>
    <property type="match status" value="2"/>
</dbReference>
<dbReference type="Proteomes" id="UP000075883">
    <property type="component" value="Unassembled WGS sequence"/>
</dbReference>
<feature type="domain" description="ABC transporter" evidence="12">
    <location>
        <begin position="523"/>
        <end position="759"/>
    </location>
</feature>
<feature type="transmembrane region" description="Helical" evidence="10">
    <location>
        <begin position="1056"/>
        <end position="1074"/>
    </location>
</feature>
<dbReference type="FunFam" id="3.40.50.300:FF:000933">
    <property type="entry name" value="ABC transporter A family member 7"/>
    <property type="match status" value="1"/>
</dbReference>
<dbReference type="Pfam" id="PF23321">
    <property type="entry name" value="R1_ABCA1"/>
    <property type="match status" value="1"/>
</dbReference>
<evidence type="ECO:0000256" key="7">
    <source>
        <dbReference type="ARBA" id="ARBA00023157"/>
    </source>
</evidence>
<evidence type="ECO:0000256" key="2">
    <source>
        <dbReference type="ARBA" id="ARBA00022692"/>
    </source>
</evidence>
<feature type="transmembrane region" description="Helical" evidence="10">
    <location>
        <begin position="1337"/>
        <end position="1357"/>
    </location>
</feature>
<feature type="region of interest" description="Disordered" evidence="9">
    <location>
        <begin position="948"/>
        <end position="1004"/>
    </location>
</feature>
<sequence length="2546" mass="285485">MGKELMNSSNFCQQLGATLVRNFKLKIRDSRKTIAEVFLPLYTLGTLIVLKILIPNPNFPAITEPRGAATLFEHFQHHKAHTIAVLPQPNSSTTVPFLSEVNELWMSNRRHQPGIHPIKWMVYETPEELLAAYWRDPSKMPLALIFHTDDPLFGPLRYEIRTNPSFFVTPSTTELYSSLVTCRQSDSYWSAVIPIETGDSCPVNQYYYSGFVALQTLLDYTKIRIVTQNEELQIPHITLEMFPKEAYTGNWMVAFRLVIPIYMVMALSQFITYLLILIVGEKENHIKEGLKIMGLRDSVFWCGWFVIYAVFVTFLSFVSVILVFSLGVFQHTNYLPVFILILLYSFSVILIGFMITPFFDNSRTAGILGNFAVNIMSLLYFLQVFIDDTHTSAALWTVSLISPTGFALAMDKILVLDISGQGVTLNNLWTGPGIPIGGSILMLVVDIVLYAALAFYFDCVIPSDHGTKQKPCFCLNRNYWCKKKVPKVPLLNGESANSFNNALEDQARDVEPVSREMRGKEAIRIVDLYKTFHSCRKPAVNAVNGINLTIYEGQITAILGHNGAGKSTLFNILTGLTSPTSGTIYIFGYDVRDPNDMTMIRRMTGVCPQHDILFETLTPKEHLYFFAAVRGIPPALVDSEVMKTLRDIDLFDTAETRVKHLSGGQKRKLSVGIAIIGDPKIIILDEPTAGVDPYSRRHMWSILQNRKHGKVILLTTHFMDEADILAERKAVVSRGRLRCCGSSLFLKNKFGVGYHLTLVLDTNACETSITKLVNEHVPQAEKARRHGRELSYILPHDAVNSFVSLFDDIEKEIKTKRLMLGICSYGVSMTTLEEVFLHLETQREGEQKAGDAGEGEDEEADGEDDEEDGQAAGYPVSENLSRKVMKTRGLPRSLSLQERSNSYQSLKNDTKTLLDEQNAENKASLQDNRMQCIDTIIPINGLGSDGVSQGTAGSGIHPASMGGGGQNSTVNSPQSQRMHRKKHHRSSRNGVSKSTKSIYEDQTQTHASASAVKLNSQNRTNWMDLDDIPLYPSRWCTIGALLKLRLTILFRDIQRLYLLIILPLAFTALGLYLNSIQVLSPIMRSILLDNTTYGSNITKIAVHDNTNPSAWPHAAFVYHHHHQQRQQKRESQKHYDPIPQFLHQKHHQQQQQSKEAAHLYHRFLAELHRSANVTEDYNGNFSSLLDIAPHMAAFNVNVISWSNVSITTLYNDTTQHSLPIILNLISNTLLRVYAEASPASINSQHLLYQRGGRKGPVATANGQSTFDYQDDETEAENLDDVAFQPLPSSTSSSTTSSSGAAPDRTSSDSMLRIELWSHPFQQTAQPQEFNIGTFSSALFVGMIFVLIPVSLAVDMVYDREMKAKNQLRVNGLSSSLYLSAYFIVLSGLMLVICAALLGLVFLFDIPSFRQPPALITLGMLVFLYSPAGILCSTCFSYFFDRTDSAQSILPNILTFVGLIPFILVVFLDMLGIEVKAAIALHYVFSLINPMYIPYATVYFVDRVYIACRLSSACAELSMAHYMTEEVIVMACGCLLHIPIWAFCLRVSDVMKSGGRMRDLFHRSASEEDVMTEEQCTGEYEDEDVRNERSRVFRLTSNPQQTQQEDIAGPQAQPVVLVKSLRKEFSQESLCGNCCCCADDELPRKKISVRSLSIAVDAGEVLGLLGHNGAGKTTTMKIMTGETAPTRGTVRVAGHSITINQDDAFKTLGYCPQHDALWKNVTVREHLELYARIRGVRGKDLNRLISTYLTGLHINEHANKQTQHCSGGTRRKLSYAMAMVGAPKVVLLDEPSTGMDPKSKRFLWDTILASFHGKRCAMLTTHSMEEADALCSRVGIMVKGELRCLGSTQHLKNLYGAGYTLEIKLKHIENIYSETPIESQPSSSQEQLQLDQSTDHIAPVISNCIDNRSMALRNFVTDLFPSATLEESFADRLVYSVPQQAVSSLAECFSRLEKAKTELDIEEYSFSQTTLEQVFLKFAHYDEETSSVHFGQDELQTKDFNDNECGKRLAQREGLVKGGYSTRPGDWPWHVALYQRGITSDGFEYACGGSIVHRYLVITAAHCVTFAASRRKIPTENLLLKLGRFNISNEVEEHAEEFNVIESIVHVGFRPTTFENDIAILRVEIPIIFNDYIQPVCLWKRDDGFVLPNVYNQPGTVIGWGLTDGNHHGTVLMEAHMPIVDSLTCLASDRAFFGRLLYSKAFCAGHKNGTGVCNGDSGGGMFFQFQNRWYLKGVVSFSNTIDSSGLCNLKQYIGFTDASQYIDWLYENTPNSGIDDPILGHPNIRLINQGNCGRNEHIYEFGEERKPIFKQYPWMVTLRHPFVDSEYVPCNGVLLNRNYVLTTTCVDLQDEISVTLGDYDTSKTKDCGSIDGREQCVSAVQTVSVGQLFRKDNLVLARLTIPAVIGRRDHIEAICLPVTPQQRDRLYNRYIMTGWKESGSDSRILQRAVLEAIDLNQCRAEFQVAPYASEAAKQIDNRTICARNLEDPSRSPRCNDYQPGSVIQAIEKKSNRYLLYGLQTSISYCSVPEQYIAVSRYLQWILDNIRG</sequence>
<evidence type="ECO:0000256" key="3">
    <source>
        <dbReference type="ARBA" id="ARBA00022741"/>
    </source>
</evidence>
<evidence type="ECO:0000313" key="14">
    <source>
        <dbReference type="Proteomes" id="UP000075883"/>
    </source>
</evidence>
<feature type="compositionally biased region" description="Basic residues" evidence="9">
    <location>
        <begin position="977"/>
        <end position="987"/>
    </location>
</feature>
<dbReference type="FunFam" id="2.40.10.10:FF:000068">
    <property type="entry name" value="transmembrane protease serine 2"/>
    <property type="match status" value="1"/>
</dbReference>
<dbReference type="SUPFAM" id="SSF52540">
    <property type="entry name" value="P-loop containing nucleoside triphosphate hydrolases"/>
    <property type="match status" value="2"/>
</dbReference>
<dbReference type="SMART" id="SM00382">
    <property type="entry name" value="AAA"/>
    <property type="match status" value="2"/>
</dbReference>
<evidence type="ECO:0008006" key="15">
    <source>
        <dbReference type="Google" id="ProtNLM"/>
    </source>
</evidence>
<reference evidence="13" key="2">
    <citation type="submission" date="2020-05" db="UniProtKB">
        <authorList>
            <consortium name="EnsemblMetazoa"/>
        </authorList>
    </citation>
    <scope>IDENTIFICATION</scope>
    <source>
        <strain evidence="13">A-37</strain>
    </source>
</reference>
<keyword evidence="2 10" id="KW-0812">Transmembrane</keyword>
<dbReference type="Pfam" id="PF12698">
    <property type="entry name" value="ABC2_membrane_3"/>
    <property type="match status" value="2"/>
</dbReference>
<evidence type="ECO:0000259" key="12">
    <source>
        <dbReference type="PROSITE" id="PS50893"/>
    </source>
</evidence>
<dbReference type="CDD" id="cd00190">
    <property type="entry name" value="Tryp_SPc"/>
    <property type="match status" value="1"/>
</dbReference>
<dbReference type="CDD" id="cd06174">
    <property type="entry name" value="MFS"/>
    <property type="match status" value="1"/>
</dbReference>
<feature type="compositionally biased region" description="Low complexity" evidence="9">
    <location>
        <begin position="1288"/>
        <end position="1298"/>
    </location>
</feature>
<dbReference type="InterPro" id="IPR026082">
    <property type="entry name" value="ABCA"/>
</dbReference>
<dbReference type="Gene3D" id="3.40.50.300">
    <property type="entry name" value="P-loop containing nucleotide triphosphate hydrolases"/>
    <property type="match status" value="2"/>
</dbReference>
<dbReference type="PRINTS" id="PR00722">
    <property type="entry name" value="CHYMOTRYPSIN"/>
</dbReference>
<evidence type="ECO:0000256" key="9">
    <source>
        <dbReference type="SAM" id="MobiDB-lite"/>
    </source>
</evidence>
<dbReference type="InterPro" id="IPR009003">
    <property type="entry name" value="Peptidase_S1_PA"/>
</dbReference>
<dbReference type="InterPro" id="IPR043504">
    <property type="entry name" value="Peptidase_S1_PA_chymotrypsin"/>
</dbReference>
<feature type="compositionally biased region" description="Polar residues" evidence="9">
    <location>
        <begin position="894"/>
        <end position="905"/>
    </location>
</feature>
<feature type="compositionally biased region" description="Polar residues" evidence="9">
    <location>
        <begin position="967"/>
        <end position="976"/>
    </location>
</feature>
<feature type="transmembrane region" description="Helical" evidence="10">
    <location>
        <begin position="1414"/>
        <end position="1439"/>
    </location>
</feature>
<accession>A0A182MP80</accession>
<feature type="region of interest" description="Disordered" evidence="9">
    <location>
        <begin position="842"/>
        <end position="905"/>
    </location>
</feature>
<feature type="region of interest" description="Disordered" evidence="9">
    <location>
        <begin position="1283"/>
        <end position="1305"/>
    </location>
</feature>
<dbReference type="EMBL" id="AXCM01001041">
    <property type="status" value="NOT_ANNOTATED_CDS"/>
    <property type="molecule type" value="Genomic_DNA"/>
</dbReference>